<dbReference type="EMBL" id="CP027665">
    <property type="protein sequence ID" value="AVO39209.1"/>
    <property type="molecule type" value="Genomic_DNA"/>
</dbReference>
<accession>A0A2S0MTJ1</accession>
<keyword evidence="2" id="KW-1185">Reference proteome</keyword>
<dbReference type="AlphaFoldDB" id="A0A2S0MTJ1"/>
<gene>
    <name evidence="1" type="ORF">C6Y53_16820</name>
</gene>
<name>A0A2S0MTJ1_9RHOB</name>
<dbReference type="Proteomes" id="UP000237655">
    <property type="component" value="Chromosome"/>
</dbReference>
<protein>
    <submittedName>
        <fullName evidence="1">Uncharacterized protein</fullName>
    </submittedName>
</protein>
<sequence>MTRSIIDRLAGVLRRLVRPASRGDRALVGPQFDPEFYLHSYPDVAEAGMDPLDHYLRYGWRDGRRPNTWFDPQVWLRARPDLVVSGGHPFVHYLREQGTAGAIGARYERLRDLPDDPAMTARIAEARALDPAVALPDVPRGIVTQLTTLGPLLSVTERMRRTLSGADCPVVLVVGNDAGGEDRTLATALGEIAGSARVLVLWTDGREHLPAMDSDGMRQAAMPAGIDMLPAPHQAQALIDVLRGVGCRIILQCGSGLCWRALKLYGRQLGQDFTIVTCLTGTAGNDAQIDRLHASAGGPRVVLARSAAQARAAADVDGVAQVAQIPAEPTAAAVLPILRDVIEPVLALHDN</sequence>
<evidence type="ECO:0000313" key="1">
    <source>
        <dbReference type="EMBL" id="AVO39209.1"/>
    </source>
</evidence>
<reference evidence="2" key="1">
    <citation type="submission" date="2018-03" db="EMBL/GenBank/DDBJ databases">
        <title>Genomic analysis of the strain SH-1 isolated from shrimp intestine.</title>
        <authorList>
            <person name="Kim Y.-S."/>
            <person name="Kim S.-E."/>
            <person name="Kim K.-H."/>
        </authorList>
    </citation>
    <scope>NUCLEOTIDE SEQUENCE [LARGE SCALE GENOMIC DNA]</scope>
    <source>
        <strain evidence="2">SH-1</strain>
    </source>
</reference>
<dbReference type="RefSeq" id="WP_106473519.1">
    <property type="nucleotide sequence ID" value="NZ_CP027665.1"/>
</dbReference>
<organism evidence="1 2">
    <name type="scientific">Pukyongiella litopenaei</name>
    <dbReference type="NCBI Taxonomy" id="2605946"/>
    <lineage>
        <taxon>Bacteria</taxon>
        <taxon>Pseudomonadati</taxon>
        <taxon>Pseudomonadota</taxon>
        <taxon>Alphaproteobacteria</taxon>
        <taxon>Rhodobacterales</taxon>
        <taxon>Paracoccaceae</taxon>
        <taxon>Pukyongiella</taxon>
    </lineage>
</organism>
<proteinExistence type="predicted"/>
<dbReference type="KEGG" id="thas:C6Y53_16820"/>
<evidence type="ECO:0000313" key="2">
    <source>
        <dbReference type="Proteomes" id="UP000237655"/>
    </source>
</evidence>